<proteinExistence type="predicted"/>
<name>A0AAC9NP22_9GAMM</name>
<dbReference type="Proteomes" id="UP000182459">
    <property type="component" value="Chromosome"/>
</dbReference>
<gene>
    <name evidence="1" type="ORF">FSC454_04350</name>
</gene>
<dbReference type="AlphaFoldDB" id="A0AAC9NP22"/>
<reference evidence="1 2" key="1">
    <citation type="submission" date="2016-11" db="EMBL/GenBank/DDBJ databases">
        <authorList>
            <person name="Hagglund E."/>
            <person name="Bystrom M."/>
            <person name="Naslund J."/>
            <person name="Stenberg P."/>
            <person name="Sjodin A."/>
        </authorList>
    </citation>
    <scope>NUCLEOTIDE SEQUENCE [LARGE SCALE GENOMIC DNA]</scope>
    <source>
        <strain evidence="1 2">CCUG 58020</strain>
    </source>
</reference>
<evidence type="ECO:0000313" key="2">
    <source>
        <dbReference type="Proteomes" id="UP000182459"/>
    </source>
</evidence>
<dbReference type="RefSeq" id="WP_071794791.1">
    <property type="nucleotide sequence ID" value="NZ_CP018093.1"/>
</dbReference>
<evidence type="ECO:0000313" key="1">
    <source>
        <dbReference type="EMBL" id="APD50411.1"/>
    </source>
</evidence>
<sequence>MKKITLLTLLLPCLFLNGYSVSLDKYLSYVEQRFDKSISPEAKIYEVIKRLNIKYLSEVSSIEDIDESQLVVEDFKTIPFSNALALAIASGDVKKTKKFSQVIGHINGDVLASSLGYKKLVGLPHIAVNPLRQLKIFDKQAKLDSDHAIKMLRIIDLLAQRGANFNMSDYVSHNNGHLYLYNNTPLVHAESVSSYYSSDLKPQYELMARAILYGADPKLYGLTGRRLNEYYKEDLKNLKPLILEYYAQLSTDPIKFKKVKLAESVMDHQDISKIIEAIDKKQSNSSVHKTAPKAVNKVSSLSDNESTPKAVTEVSSSLCCSIL</sequence>
<protein>
    <submittedName>
        <fullName evidence="1">Uncharacterized protein</fullName>
    </submittedName>
</protein>
<dbReference type="KEGG" id="fhi:FSC454_04350"/>
<keyword evidence="2" id="KW-1185">Reference proteome</keyword>
<organism evidence="1 2">
    <name type="scientific">Francisella hispaniensis FSC454</name>
    <dbReference type="NCBI Taxonomy" id="1088883"/>
    <lineage>
        <taxon>Bacteria</taxon>
        <taxon>Pseudomonadati</taxon>
        <taxon>Pseudomonadota</taxon>
        <taxon>Gammaproteobacteria</taxon>
        <taxon>Thiotrichales</taxon>
        <taxon>Francisellaceae</taxon>
        <taxon>Francisella</taxon>
    </lineage>
</organism>
<accession>A0AAC9NP22</accession>
<dbReference type="EMBL" id="CP018093">
    <property type="protein sequence ID" value="APD50411.1"/>
    <property type="molecule type" value="Genomic_DNA"/>
</dbReference>